<evidence type="ECO:0000313" key="1">
    <source>
        <dbReference type="EMBL" id="OPJ80432.1"/>
    </source>
</evidence>
<proteinExistence type="predicted"/>
<evidence type="ECO:0000313" key="2">
    <source>
        <dbReference type="Proteomes" id="UP000190648"/>
    </source>
</evidence>
<organism evidence="1 2">
    <name type="scientific">Patagioenas fasciata monilis</name>
    <dbReference type="NCBI Taxonomy" id="372326"/>
    <lineage>
        <taxon>Eukaryota</taxon>
        <taxon>Metazoa</taxon>
        <taxon>Chordata</taxon>
        <taxon>Craniata</taxon>
        <taxon>Vertebrata</taxon>
        <taxon>Euteleostomi</taxon>
        <taxon>Archelosauria</taxon>
        <taxon>Archosauria</taxon>
        <taxon>Dinosauria</taxon>
        <taxon>Saurischia</taxon>
        <taxon>Theropoda</taxon>
        <taxon>Coelurosauria</taxon>
        <taxon>Aves</taxon>
        <taxon>Neognathae</taxon>
        <taxon>Neoaves</taxon>
        <taxon>Columbimorphae</taxon>
        <taxon>Columbiformes</taxon>
        <taxon>Columbidae</taxon>
        <taxon>Patagioenas</taxon>
    </lineage>
</organism>
<dbReference type="Proteomes" id="UP000190648">
    <property type="component" value="Unassembled WGS sequence"/>
</dbReference>
<keyword evidence="2" id="KW-1185">Reference proteome</keyword>
<dbReference type="EMBL" id="LSYS01004200">
    <property type="protein sequence ID" value="OPJ80432.1"/>
    <property type="molecule type" value="Genomic_DNA"/>
</dbReference>
<dbReference type="AlphaFoldDB" id="A0A1V4K7K5"/>
<gene>
    <name evidence="1" type="ORF">AV530_010749</name>
</gene>
<sequence>MRSSGRFGCTENLRSSSITRALAIQPCLEPTGDFAMDSQKAGELIIHFLASVNAWNHLLLEENASMMSPKGHREILQCNHGVTRCQGHTAILRLPES</sequence>
<name>A0A1V4K7K5_PATFA</name>
<protein>
    <submittedName>
        <fullName evidence="1">Uncharacterized protein</fullName>
    </submittedName>
</protein>
<accession>A0A1V4K7K5</accession>
<comment type="caution">
    <text evidence="1">The sequence shown here is derived from an EMBL/GenBank/DDBJ whole genome shotgun (WGS) entry which is preliminary data.</text>
</comment>
<reference evidence="1 2" key="1">
    <citation type="submission" date="2016-02" db="EMBL/GenBank/DDBJ databases">
        <title>Band-tailed pigeon sequencing and assembly.</title>
        <authorList>
            <person name="Soares A.E."/>
            <person name="Novak B.J."/>
            <person name="Rice E.S."/>
            <person name="O'Connell B."/>
            <person name="Chang D."/>
            <person name="Weber S."/>
            <person name="Shapiro B."/>
        </authorList>
    </citation>
    <scope>NUCLEOTIDE SEQUENCE [LARGE SCALE GENOMIC DNA]</scope>
    <source>
        <strain evidence="1">BTP2013</strain>
        <tissue evidence="1">Blood</tissue>
    </source>
</reference>